<sequence>MDSTVEGEPNLGFQRLEGAGSDINGGIHTRSPRKFLEQIKTARSYVHPSGSISFTIQKKKCRKMLA</sequence>
<keyword evidence="3" id="KW-1185">Reference proteome</keyword>
<dbReference type="Proteomes" id="UP001346149">
    <property type="component" value="Unassembled WGS sequence"/>
</dbReference>
<accession>A0AAN7M8M1</accession>
<dbReference type="EMBL" id="JAXQNO010000004">
    <property type="protein sequence ID" value="KAK4800156.1"/>
    <property type="molecule type" value="Genomic_DNA"/>
</dbReference>
<gene>
    <name evidence="2" type="ORF">SAY86_025521</name>
</gene>
<name>A0AAN7M8M1_TRANT</name>
<evidence type="ECO:0000313" key="3">
    <source>
        <dbReference type="Proteomes" id="UP001346149"/>
    </source>
</evidence>
<proteinExistence type="predicted"/>
<evidence type="ECO:0000313" key="2">
    <source>
        <dbReference type="EMBL" id="KAK4800156.1"/>
    </source>
</evidence>
<protein>
    <submittedName>
        <fullName evidence="2">Uncharacterized protein</fullName>
    </submittedName>
</protein>
<comment type="caution">
    <text evidence="2">The sequence shown here is derived from an EMBL/GenBank/DDBJ whole genome shotgun (WGS) entry which is preliminary data.</text>
</comment>
<organism evidence="2 3">
    <name type="scientific">Trapa natans</name>
    <name type="common">Water chestnut</name>
    <dbReference type="NCBI Taxonomy" id="22666"/>
    <lineage>
        <taxon>Eukaryota</taxon>
        <taxon>Viridiplantae</taxon>
        <taxon>Streptophyta</taxon>
        <taxon>Embryophyta</taxon>
        <taxon>Tracheophyta</taxon>
        <taxon>Spermatophyta</taxon>
        <taxon>Magnoliopsida</taxon>
        <taxon>eudicotyledons</taxon>
        <taxon>Gunneridae</taxon>
        <taxon>Pentapetalae</taxon>
        <taxon>rosids</taxon>
        <taxon>malvids</taxon>
        <taxon>Myrtales</taxon>
        <taxon>Lythraceae</taxon>
        <taxon>Trapa</taxon>
    </lineage>
</organism>
<feature type="region of interest" description="Disordered" evidence="1">
    <location>
        <begin position="1"/>
        <end position="29"/>
    </location>
</feature>
<reference evidence="2 3" key="1">
    <citation type="journal article" date="2023" name="Hortic Res">
        <title>Pangenome of water caltrop reveals structural variations and asymmetric subgenome divergence after allopolyploidization.</title>
        <authorList>
            <person name="Zhang X."/>
            <person name="Chen Y."/>
            <person name="Wang L."/>
            <person name="Yuan Y."/>
            <person name="Fang M."/>
            <person name="Shi L."/>
            <person name="Lu R."/>
            <person name="Comes H.P."/>
            <person name="Ma Y."/>
            <person name="Chen Y."/>
            <person name="Huang G."/>
            <person name="Zhou Y."/>
            <person name="Zheng Z."/>
            <person name="Qiu Y."/>
        </authorList>
    </citation>
    <scope>NUCLEOTIDE SEQUENCE [LARGE SCALE GENOMIC DNA]</scope>
    <source>
        <strain evidence="2">F231</strain>
    </source>
</reference>
<evidence type="ECO:0000256" key="1">
    <source>
        <dbReference type="SAM" id="MobiDB-lite"/>
    </source>
</evidence>
<dbReference type="AlphaFoldDB" id="A0AAN7M8M1"/>